<evidence type="ECO:0000313" key="3">
    <source>
        <dbReference type="Proteomes" id="UP001148018"/>
    </source>
</evidence>
<protein>
    <submittedName>
        <fullName evidence="2">Uncharacterized protein</fullName>
    </submittedName>
</protein>
<proteinExistence type="predicted"/>
<gene>
    <name evidence="2" type="ORF">NHX12_010957</name>
</gene>
<sequence length="163" mass="17019">MGAVVSAGRQGGPGRSMCHSYIISCHRRPGKGELADSQKPGAERSSDKLSACRASPHSISGDSQASGIPSGEWEVELVCYLAAACCDRLGLICVSRGLDLLPPPSSLLPPPSSLLLPFSSLLIPPPPPLLIPPPAPLIWELEIPEAVRLPGTLGVFLGARHYG</sequence>
<feature type="non-terminal residue" evidence="2">
    <location>
        <position position="163"/>
    </location>
</feature>
<keyword evidence="3" id="KW-1185">Reference proteome</keyword>
<feature type="compositionally biased region" description="Basic and acidic residues" evidence="1">
    <location>
        <begin position="30"/>
        <end position="47"/>
    </location>
</feature>
<organism evidence="2 3">
    <name type="scientific">Muraenolepis orangiensis</name>
    <name type="common">Patagonian moray cod</name>
    <dbReference type="NCBI Taxonomy" id="630683"/>
    <lineage>
        <taxon>Eukaryota</taxon>
        <taxon>Metazoa</taxon>
        <taxon>Chordata</taxon>
        <taxon>Craniata</taxon>
        <taxon>Vertebrata</taxon>
        <taxon>Euteleostomi</taxon>
        <taxon>Actinopterygii</taxon>
        <taxon>Neopterygii</taxon>
        <taxon>Teleostei</taxon>
        <taxon>Neoteleostei</taxon>
        <taxon>Acanthomorphata</taxon>
        <taxon>Zeiogadaria</taxon>
        <taxon>Gadariae</taxon>
        <taxon>Gadiformes</taxon>
        <taxon>Muraenolepidoidei</taxon>
        <taxon>Muraenolepididae</taxon>
        <taxon>Muraenolepis</taxon>
    </lineage>
</organism>
<name>A0A9Q0DEB7_9TELE</name>
<evidence type="ECO:0000256" key="1">
    <source>
        <dbReference type="SAM" id="MobiDB-lite"/>
    </source>
</evidence>
<dbReference type="AlphaFoldDB" id="A0A9Q0DEB7"/>
<reference evidence="2" key="1">
    <citation type="submission" date="2022-07" db="EMBL/GenBank/DDBJ databases">
        <title>Chromosome-level genome of Muraenolepis orangiensis.</title>
        <authorList>
            <person name="Kim J."/>
        </authorList>
    </citation>
    <scope>NUCLEOTIDE SEQUENCE</scope>
    <source>
        <strain evidence="2">KU_S4_2022</strain>
        <tissue evidence="2">Muscle</tissue>
    </source>
</reference>
<dbReference type="EMBL" id="JANIIK010000116">
    <property type="protein sequence ID" value="KAJ3587359.1"/>
    <property type="molecule type" value="Genomic_DNA"/>
</dbReference>
<feature type="compositionally biased region" description="Polar residues" evidence="1">
    <location>
        <begin position="57"/>
        <end position="67"/>
    </location>
</feature>
<dbReference type="Proteomes" id="UP001148018">
    <property type="component" value="Unassembled WGS sequence"/>
</dbReference>
<feature type="region of interest" description="Disordered" evidence="1">
    <location>
        <begin position="29"/>
        <end position="67"/>
    </location>
</feature>
<evidence type="ECO:0000313" key="2">
    <source>
        <dbReference type="EMBL" id="KAJ3587359.1"/>
    </source>
</evidence>
<accession>A0A9Q0DEB7</accession>
<comment type="caution">
    <text evidence="2">The sequence shown here is derived from an EMBL/GenBank/DDBJ whole genome shotgun (WGS) entry which is preliminary data.</text>
</comment>